<evidence type="ECO:0000313" key="1">
    <source>
        <dbReference type="EMBL" id="GMS85764.1"/>
    </source>
</evidence>
<reference evidence="1" key="1">
    <citation type="submission" date="2023-10" db="EMBL/GenBank/DDBJ databases">
        <title>Genome assembly of Pristionchus species.</title>
        <authorList>
            <person name="Yoshida K."/>
            <person name="Sommer R.J."/>
        </authorList>
    </citation>
    <scope>NUCLEOTIDE SEQUENCE</scope>
    <source>
        <strain evidence="1">RS0144</strain>
    </source>
</reference>
<comment type="caution">
    <text evidence="1">The sequence shown here is derived from an EMBL/GenBank/DDBJ whole genome shotgun (WGS) entry which is preliminary data.</text>
</comment>
<keyword evidence="2" id="KW-1185">Reference proteome</keyword>
<gene>
    <name evidence="1" type="ORF">PENTCL1PPCAC_7939</name>
</gene>
<proteinExistence type="predicted"/>
<evidence type="ECO:0000313" key="2">
    <source>
        <dbReference type="Proteomes" id="UP001432027"/>
    </source>
</evidence>
<protein>
    <submittedName>
        <fullName evidence="1">Uncharacterized protein</fullName>
    </submittedName>
</protein>
<accession>A0AAV5SZP6</accession>
<dbReference type="EMBL" id="BTSX01000002">
    <property type="protein sequence ID" value="GMS85764.1"/>
    <property type="molecule type" value="Genomic_DNA"/>
</dbReference>
<name>A0AAV5SZP6_9BILA</name>
<organism evidence="1 2">
    <name type="scientific">Pristionchus entomophagus</name>
    <dbReference type="NCBI Taxonomy" id="358040"/>
    <lineage>
        <taxon>Eukaryota</taxon>
        <taxon>Metazoa</taxon>
        <taxon>Ecdysozoa</taxon>
        <taxon>Nematoda</taxon>
        <taxon>Chromadorea</taxon>
        <taxon>Rhabditida</taxon>
        <taxon>Rhabditina</taxon>
        <taxon>Diplogasteromorpha</taxon>
        <taxon>Diplogasteroidea</taxon>
        <taxon>Neodiplogasteridae</taxon>
        <taxon>Pristionchus</taxon>
    </lineage>
</organism>
<sequence>VLLSMCTSSRGGKDKKSISFVQRLEKYDIFATRKIRHELQRMFYRRLAIQMDTKLSNLEEFGKFASEFQRNRIDGEFEFEFTERNSAEKAMSEMEKLFQFTF</sequence>
<feature type="non-terminal residue" evidence="1">
    <location>
        <position position="1"/>
    </location>
</feature>
<dbReference type="Proteomes" id="UP001432027">
    <property type="component" value="Unassembled WGS sequence"/>
</dbReference>
<dbReference type="AlphaFoldDB" id="A0AAV5SZP6"/>